<feature type="domain" description="Sulfatase N-terminal" evidence="7">
    <location>
        <begin position="260"/>
        <end position="480"/>
    </location>
</feature>
<dbReference type="PANTHER" id="PTHR47371">
    <property type="entry name" value="LIPOTEICHOIC ACID SYNTHASE"/>
    <property type="match status" value="1"/>
</dbReference>
<keyword evidence="5 6" id="KW-0472">Membrane</keyword>
<dbReference type="GO" id="GO:0005886">
    <property type="term" value="C:plasma membrane"/>
    <property type="evidence" value="ECO:0007669"/>
    <property type="project" value="UniProtKB-SubCell"/>
</dbReference>
<comment type="subcellular location">
    <subcellularLocation>
        <location evidence="1">Cell membrane</location>
        <topology evidence="1">Multi-pass membrane protein</topology>
    </subcellularLocation>
</comment>
<gene>
    <name evidence="8" type="ORF">E0E05_16610</name>
</gene>
<feature type="transmembrane region" description="Helical" evidence="6">
    <location>
        <begin position="148"/>
        <end position="168"/>
    </location>
</feature>
<protein>
    <recommendedName>
        <fullName evidence="7">Sulfatase N-terminal domain-containing protein</fullName>
    </recommendedName>
</protein>
<evidence type="ECO:0000256" key="3">
    <source>
        <dbReference type="ARBA" id="ARBA00022692"/>
    </source>
</evidence>
<feature type="transmembrane region" description="Helical" evidence="6">
    <location>
        <begin position="36"/>
        <end position="56"/>
    </location>
</feature>
<evidence type="ECO:0000259" key="7">
    <source>
        <dbReference type="Pfam" id="PF00884"/>
    </source>
</evidence>
<dbReference type="Proteomes" id="UP000293719">
    <property type="component" value="Chromosome"/>
</dbReference>
<dbReference type="KEGG" id="rpod:E0E05_16610"/>
<name>A0A4P6V6B1_9HYPH</name>
<evidence type="ECO:0000256" key="5">
    <source>
        <dbReference type="ARBA" id="ARBA00023136"/>
    </source>
</evidence>
<dbReference type="AlphaFoldDB" id="A0A4P6V6B1"/>
<dbReference type="GeneID" id="90768927"/>
<evidence type="ECO:0000256" key="4">
    <source>
        <dbReference type="ARBA" id="ARBA00022989"/>
    </source>
</evidence>
<dbReference type="SUPFAM" id="SSF53649">
    <property type="entry name" value="Alkaline phosphatase-like"/>
    <property type="match status" value="1"/>
</dbReference>
<dbReference type="EMBL" id="CP036532">
    <property type="protein sequence ID" value="QBK32060.1"/>
    <property type="molecule type" value="Genomic_DNA"/>
</dbReference>
<reference evidence="8 9" key="1">
    <citation type="journal article" date="2017" name="Int. J. Syst. Evol. Microbiol.">
        <title>Roseitalea porphyridii gen. nov., sp. nov., isolated from a red alga, and reclassification of Hoeflea suaedae Chung et al. 2013 as Pseudohoeflea suaedae gen. nov., comb. nov.</title>
        <authorList>
            <person name="Hyeon J.W."/>
            <person name="Jeong S.E."/>
            <person name="Baek K."/>
            <person name="Jeon C.O."/>
        </authorList>
    </citation>
    <scope>NUCLEOTIDE SEQUENCE [LARGE SCALE GENOMIC DNA]</scope>
    <source>
        <strain evidence="8 9">MA7-20</strain>
    </source>
</reference>
<dbReference type="PANTHER" id="PTHR47371:SF3">
    <property type="entry name" value="PHOSPHOGLYCEROL TRANSFERASE I"/>
    <property type="match status" value="1"/>
</dbReference>
<dbReference type="Pfam" id="PF00884">
    <property type="entry name" value="Sulfatase"/>
    <property type="match status" value="1"/>
</dbReference>
<accession>A0A4P6V6B1</accession>
<keyword evidence="3 6" id="KW-0812">Transmembrane</keyword>
<dbReference type="RefSeq" id="WP_131617705.1">
    <property type="nucleotide sequence ID" value="NZ_CP036532.1"/>
</dbReference>
<sequence>MSVADKQRSRTQGLWMGAVALTAVALGLVAQSLFAISLTTASIGVAAVVMLASFFAPTEPNRLPLRFLPPLVLLPVVLFAFWYFMTMAFGHFGIGPILFHMEYGTRANGVVGAFLQQWIFELGSCVLLIAGVWMIAAVDHRFRKFDRVLVAPLLLLNPFTFATLEYVGDAQAASEQLIQSRFVDTAELPAPGGKRPNLIHVFLESSEAKLGEGSGFGDVLAPLAPFAARGIELGNLHEAALTNWTLAGQVAAHCGTPLMPLGLVSTNSFHVLDRSFLPAATCLADLLSRDGYRTTFMKAAPLGFAGTDKFVASHGWTNRLGFPELRPDFPLGGNEWGLDDEDVYAAAEREIARMDRSGEPWAISVTNIGGHAPKGFVSRSCRSRPTVARLADPTLRAFRCTHELLAEMLTRLEAGGYLDDTIVVVQSDHLAMRNTIYRQLQNHDRRNLFFAFGPGIEPQVIERDMTMMDIYPTLLDLMGYAPVDGRAGVGVSAFAAGPTLVEEHGLDGLDRAIYADTELRNRLWAIGPDV</sequence>
<evidence type="ECO:0000313" key="9">
    <source>
        <dbReference type="Proteomes" id="UP000293719"/>
    </source>
</evidence>
<evidence type="ECO:0000256" key="6">
    <source>
        <dbReference type="SAM" id="Phobius"/>
    </source>
</evidence>
<evidence type="ECO:0000256" key="2">
    <source>
        <dbReference type="ARBA" id="ARBA00022475"/>
    </source>
</evidence>
<proteinExistence type="predicted"/>
<dbReference type="Gene3D" id="3.40.720.10">
    <property type="entry name" value="Alkaline Phosphatase, subunit A"/>
    <property type="match status" value="1"/>
</dbReference>
<evidence type="ECO:0000313" key="8">
    <source>
        <dbReference type="EMBL" id="QBK32060.1"/>
    </source>
</evidence>
<dbReference type="InterPro" id="IPR000917">
    <property type="entry name" value="Sulfatase_N"/>
</dbReference>
<evidence type="ECO:0000256" key="1">
    <source>
        <dbReference type="ARBA" id="ARBA00004651"/>
    </source>
</evidence>
<feature type="transmembrane region" description="Helical" evidence="6">
    <location>
        <begin position="12"/>
        <end position="30"/>
    </location>
</feature>
<keyword evidence="9" id="KW-1185">Reference proteome</keyword>
<organism evidence="8 9">
    <name type="scientific">Roseitalea porphyridii</name>
    <dbReference type="NCBI Taxonomy" id="1852022"/>
    <lineage>
        <taxon>Bacteria</taxon>
        <taxon>Pseudomonadati</taxon>
        <taxon>Pseudomonadota</taxon>
        <taxon>Alphaproteobacteria</taxon>
        <taxon>Hyphomicrobiales</taxon>
        <taxon>Ahrensiaceae</taxon>
        <taxon>Roseitalea</taxon>
    </lineage>
</organism>
<dbReference type="OrthoDB" id="9760224at2"/>
<feature type="transmembrane region" description="Helical" evidence="6">
    <location>
        <begin position="68"/>
        <end position="94"/>
    </location>
</feature>
<dbReference type="InterPro" id="IPR017850">
    <property type="entry name" value="Alkaline_phosphatase_core_sf"/>
</dbReference>
<keyword evidence="2" id="KW-1003">Cell membrane</keyword>
<feature type="transmembrane region" description="Helical" evidence="6">
    <location>
        <begin position="114"/>
        <end position="136"/>
    </location>
</feature>
<dbReference type="CDD" id="cd16015">
    <property type="entry name" value="LTA_synthase"/>
    <property type="match status" value="1"/>
</dbReference>
<dbReference type="InterPro" id="IPR050448">
    <property type="entry name" value="OpgB/LTA_synthase_biosynth"/>
</dbReference>
<keyword evidence="4 6" id="KW-1133">Transmembrane helix</keyword>